<evidence type="ECO:0000256" key="2">
    <source>
        <dbReference type="ARBA" id="ARBA00004962"/>
    </source>
</evidence>
<dbReference type="EMBL" id="PXYW01000101">
    <property type="protein sequence ID" value="PSR28046.1"/>
    <property type="molecule type" value="Genomic_DNA"/>
</dbReference>
<feature type="binding site" evidence="10">
    <location>
        <begin position="174"/>
        <end position="178"/>
    </location>
    <ligand>
        <name>pyridoxal 5'-phosphate</name>
        <dbReference type="ChEBI" id="CHEBI:597326"/>
    </ligand>
</feature>
<evidence type="ECO:0000256" key="11">
    <source>
        <dbReference type="PIRSR" id="PIRSR605856-51"/>
    </source>
</evidence>
<gene>
    <name evidence="15" type="primary">cysK</name>
    <name evidence="15" type="ORF">C7B46_19175</name>
</gene>
<feature type="transmembrane region" description="Helical" evidence="13">
    <location>
        <begin position="72"/>
        <end position="90"/>
    </location>
</feature>
<evidence type="ECO:0000259" key="14">
    <source>
        <dbReference type="Pfam" id="PF00291"/>
    </source>
</evidence>
<evidence type="ECO:0000256" key="6">
    <source>
        <dbReference type="ARBA" id="ARBA00022679"/>
    </source>
</evidence>
<dbReference type="InterPro" id="IPR005859">
    <property type="entry name" value="CysK"/>
</dbReference>
<dbReference type="NCBIfam" id="TIGR01136">
    <property type="entry name" value="cysKM"/>
    <property type="match status" value="1"/>
</dbReference>
<organism evidence="15 16">
    <name type="scientific">Sulfobacillus benefaciens</name>
    <dbReference type="NCBI Taxonomy" id="453960"/>
    <lineage>
        <taxon>Bacteria</taxon>
        <taxon>Bacillati</taxon>
        <taxon>Bacillota</taxon>
        <taxon>Clostridia</taxon>
        <taxon>Eubacteriales</taxon>
        <taxon>Clostridiales Family XVII. Incertae Sedis</taxon>
        <taxon>Sulfobacillus</taxon>
    </lineage>
</organism>
<keyword evidence="7 10" id="KW-0663">Pyridoxal phosphate</keyword>
<comment type="catalytic activity">
    <reaction evidence="9 12">
        <text>O-acetyl-L-serine + hydrogen sulfide = L-cysteine + acetate</text>
        <dbReference type="Rhea" id="RHEA:14829"/>
        <dbReference type="ChEBI" id="CHEBI:29919"/>
        <dbReference type="ChEBI" id="CHEBI:30089"/>
        <dbReference type="ChEBI" id="CHEBI:35235"/>
        <dbReference type="ChEBI" id="CHEBI:58340"/>
        <dbReference type="EC" id="2.5.1.47"/>
    </reaction>
</comment>
<dbReference type="EC" id="2.5.1.47" evidence="4 12"/>
<evidence type="ECO:0000256" key="12">
    <source>
        <dbReference type="RuleBase" id="RU003985"/>
    </source>
</evidence>
<comment type="pathway">
    <text evidence="2">Amino-acid biosynthesis; L-cysteine biosynthesis; L-cysteine from L-serine: step 2/2.</text>
</comment>
<keyword evidence="13" id="KW-1133">Transmembrane helix</keyword>
<evidence type="ECO:0000313" key="15">
    <source>
        <dbReference type="EMBL" id="PSR28046.1"/>
    </source>
</evidence>
<evidence type="ECO:0000256" key="13">
    <source>
        <dbReference type="SAM" id="Phobius"/>
    </source>
</evidence>
<dbReference type="FunFam" id="3.40.50.1100:FF:000067">
    <property type="entry name" value="Cysteine synthase"/>
    <property type="match status" value="1"/>
</dbReference>
<evidence type="ECO:0000256" key="10">
    <source>
        <dbReference type="PIRSR" id="PIRSR605856-50"/>
    </source>
</evidence>
<evidence type="ECO:0000313" key="16">
    <source>
        <dbReference type="Proteomes" id="UP000242972"/>
    </source>
</evidence>
<accession>A0A2T2X0P0</accession>
<feature type="binding site" evidence="10">
    <location>
        <position position="70"/>
    </location>
    <ligand>
        <name>pyridoxal 5'-phosphate</name>
        <dbReference type="ChEBI" id="CHEBI:597326"/>
    </ligand>
</feature>
<dbReference type="GO" id="GO:0004124">
    <property type="term" value="F:cysteine synthase activity"/>
    <property type="evidence" value="ECO:0007669"/>
    <property type="project" value="UniProtKB-UniRule"/>
</dbReference>
<evidence type="ECO:0000256" key="3">
    <source>
        <dbReference type="ARBA" id="ARBA00007103"/>
    </source>
</evidence>
<dbReference type="PANTHER" id="PTHR10314">
    <property type="entry name" value="CYSTATHIONINE BETA-SYNTHASE"/>
    <property type="match status" value="1"/>
</dbReference>
<sequence>MPVTDFIGRTPLVRLEHLSRTYQAEVYAKLEFFNPAGSIKDRTAWSLVQDAMRRGQIQSDTVLIEATSGNTGIALAMIAAVMGLKLVIFMPEGQSMERKQLFWAYGATIIETPQSERTQGAITRAKELAERMPHGLMLRQHENQANPLVHEETTGPEIWQDTQGTITAFVAGVGTGGTITGVGRYLKGQNPSIRIIAVEPKNSAVLSGGKPGSHKIQGIGAGFVPSVLDRTVIDDIVTVPDQDALDVAQEIPRREGILVGISSAAAYWA</sequence>
<dbReference type="InterPro" id="IPR005856">
    <property type="entry name" value="Cys_synth"/>
</dbReference>
<dbReference type="SUPFAM" id="SSF53686">
    <property type="entry name" value="Tryptophan synthase beta subunit-like PLP-dependent enzymes"/>
    <property type="match status" value="1"/>
</dbReference>
<name>A0A2T2X0P0_9FIRM</name>
<dbReference type="AlphaFoldDB" id="A0A2T2X0P0"/>
<evidence type="ECO:0000256" key="5">
    <source>
        <dbReference type="ARBA" id="ARBA00022605"/>
    </source>
</evidence>
<dbReference type="Pfam" id="PF00291">
    <property type="entry name" value="PALP"/>
    <property type="match status" value="1"/>
</dbReference>
<feature type="binding site" evidence="10">
    <location>
        <position position="262"/>
    </location>
    <ligand>
        <name>pyridoxal 5'-phosphate</name>
        <dbReference type="ChEBI" id="CHEBI:597326"/>
    </ligand>
</feature>
<keyword evidence="13" id="KW-0472">Membrane</keyword>
<dbReference type="CDD" id="cd01561">
    <property type="entry name" value="CBS_like"/>
    <property type="match status" value="1"/>
</dbReference>
<keyword evidence="8 12" id="KW-0198">Cysteine biosynthesis</keyword>
<reference evidence="15 16" key="1">
    <citation type="journal article" date="2014" name="BMC Genomics">
        <title>Comparison of environmental and isolate Sulfobacillus genomes reveals diverse carbon, sulfur, nitrogen, and hydrogen metabolisms.</title>
        <authorList>
            <person name="Justice N.B."/>
            <person name="Norman A."/>
            <person name="Brown C.T."/>
            <person name="Singh A."/>
            <person name="Thomas B.C."/>
            <person name="Banfield J.F."/>
        </authorList>
    </citation>
    <scope>NUCLEOTIDE SEQUENCE [LARGE SCALE GENOMIC DNA]</scope>
    <source>
        <strain evidence="15">AMDSBA4</strain>
    </source>
</reference>
<dbReference type="UniPathway" id="UPA00136">
    <property type="reaction ID" value="UER00200"/>
</dbReference>
<dbReference type="InterPro" id="IPR001926">
    <property type="entry name" value="TrpB-like_PALP"/>
</dbReference>
<dbReference type="NCBIfam" id="TIGR01139">
    <property type="entry name" value="cysK"/>
    <property type="match status" value="1"/>
</dbReference>
<keyword evidence="5 12" id="KW-0028">Amino-acid biosynthesis</keyword>
<dbReference type="InterPro" id="IPR050214">
    <property type="entry name" value="Cys_Synth/Cystath_Beta-Synth"/>
</dbReference>
<dbReference type="InterPro" id="IPR001216">
    <property type="entry name" value="P-phosphate_BS"/>
</dbReference>
<feature type="modified residue" description="N6-(pyridoxal phosphate)lysine" evidence="11">
    <location>
        <position position="40"/>
    </location>
</feature>
<dbReference type="GO" id="GO:0005737">
    <property type="term" value="C:cytoplasm"/>
    <property type="evidence" value="ECO:0007669"/>
    <property type="project" value="UniProtKB-ARBA"/>
</dbReference>
<evidence type="ECO:0000256" key="4">
    <source>
        <dbReference type="ARBA" id="ARBA00012681"/>
    </source>
</evidence>
<comment type="cofactor">
    <cofactor evidence="1 10 12">
        <name>pyridoxal 5'-phosphate</name>
        <dbReference type="ChEBI" id="CHEBI:597326"/>
    </cofactor>
</comment>
<protein>
    <recommendedName>
        <fullName evidence="4 12">Cysteine synthase</fullName>
        <ecNumber evidence="4 12">2.5.1.47</ecNumber>
    </recommendedName>
</protein>
<dbReference type="Proteomes" id="UP000242972">
    <property type="component" value="Unassembled WGS sequence"/>
</dbReference>
<keyword evidence="13" id="KW-0812">Transmembrane</keyword>
<dbReference type="GO" id="GO:0006535">
    <property type="term" value="P:cysteine biosynthetic process from serine"/>
    <property type="evidence" value="ECO:0007669"/>
    <property type="project" value="UniProtKB-UniRule"/>
</dbReference>
<keyword evidence="6 12" id="KW-0808">Transferase</keyword>
<feature type="non-terminal residue" evidence="15">
    <location>
        <position position="269"/>
    </location>
</feature>
<comment type="similarity">
    <text evidence="3 12">Belongs to the cysteine synthase/cystathionine beta-synthase family.</text>
</comment>
<evidence type="ECO:0000256" key="7">
    <source>
        <dbReference type="ARBA" id="ARBA00022898"/>
    </source>
</evidence>
<dbReference type="InterPro" id="IPR036052">
    <property type="entry name" value="TrpB-like_PALP_sf"/>
</dbReference>
<proteinExistence type="inferred from homology"/>
<evidence type="ECO:0000256" key="1">
    <source>
        <dbReference type="ARBA" id="ARBA00001933"/>
    </source>
</evidence>
<evidence type="ECO:0000256" key="8">
    <source>
        <dbReference type="ARBA" id="ARBA00023192"/>
    </source>
</evidence>
<dbReference type="Gene3D" id="3.40.50.1100">
    <property type="match status" value="2"/>
</dbReference>
<dbReference type="PROSITE" id="PS00901">
    <property type="entry name" value="CYS_SYNTHASE"/>
    <property type="match status" value="1"/>
</dbReference>
<evidence type="ECO:0000256" key="9">
    <source>
        <dbReference type="ARBA" id="ARBA00047931"/>
    </source>
</evidence>
<comment type="caution">
    <text evidence="15">The sequence shown here is derived from an EMBL/GenBank/DDBJ whole genome shotgun (WGS) entry which is preliminary data.</text>
</comment>
<feature type="domain" description="Tryptophan synthase beta chain-like PALP" evidence="14">
    <location>
        <begin position="3"/>
        <end position="267"/>
    </location>
</feature>